<organism evidence="3 4">
    <name type="scientific">Variovorax guangxiensis</name>
    <dbReference type="NCBI Taxonomy" id="1775474"/>
    <lineage>
        <taxon>Bacteria</taxon>
        <taxon>Pseudomonadati</taxon>
        <taxon>Pseudomonadota</taxon>
        <taxon>Betaproteobacteria</taxon>
        <taxon>Burkholderiales</taxon>
        <taxon>Comamonadaceae</taxon>
        <taxon>Variovorax</taxon>
    </lineage>
</organism>
<reference evidence="3 4" key="1">
    <citation type="submission" date="2018-12" db="EMBL/GenBank/DDBJ databases">
        <title>The genome sequences of Variovorax guangxiensis DSM 27352.</title>
        <authorList>
            <person name="Gao J."/>
            <person name="Sun J."/>
        </authorList>
    </citation>
    <scope>NUCLEOTIDE SEQUENCE [LARGE SCALE GENOMIC DNA]</scope>
    <source>
        <strain evidence="3 4">DSM 27352</strain>
    </source>
</reference>
<dbReference type="PANTHER" id="PTHR35936">
    <property type="entry name" value="MEMBRANE-BOUND LYTIC MUREIN TRANSGLYCOSYLASE F"/>
    <property type="match status" value="1"/>
</dbReference>
<dbReference type="SUPFAM" id="SSF53850">
    <property type="entry name" value="Periplasmic binding protein-like II"/>
    <property type="match status" value="1"/>
</dbReference>
<dbReference type="AlphaFoldDB" id="A0A433MRK9"/>
<proteinExistence type="predicted"/>
<feature type="domain" description="Solute-binding protein family 3/N-terminal" evidence="2">
    <location>
        <begin position="115"/>
        <end position="344"/>
    </location>
</feature>
<accession>A0A433MRK9</accession>
<evidence type="ECO:0000313" key="4">
    <source>
        <dbReference type="Proteomes" id="UP000281118"/>
    </source>
</evidence>
<evidence type="ECO:0000313" key="3">
    <source>
        <dbReference type="EMBL" id="RUR70488.1"/>
    </source>
</evidence>
<dbReference type="Pfam" id="PF00497">
    <property type="entry name" value="SBP_bac_3"/>
    <property type="match status" value="1"/>
</dbReference>
<keyword evidence="1" id="KW-0732">Signal</keyword>
<dbReference type="OrthoDB" id="5363083at2"/>
<dbReference type="EMBL" id="RXFT01000013">
    <property type="protein sequence ID" value="RUR70488.1"/>
    <property type="molecule type" value="Genomic_DNA"/>
</dbReference>
<protein>
    <submittedName>
        <fullName evidence="3">Transporter substrate-binding domain-containing protein</fullName>
    </submittedName>
</protein>
<evidence type="ECO:0000256" key="1">
    <source>
        <dbReference type="ARBA" id="ARBA00022729"/>
    </source>
</evidence>
<evidence type="ECO:0000259" key="2">
    <source>
        <dbReference type="SMART" id="SM00062"/>
    </source>
</evidence>
<dbReference type="CDD" id="cd13530">
    <property type="entry name" value="PBP2_peptides_like"/>
    <property type="match status" value="1"/>
</dbReference>
<dbReference type="InterPro" id="IPR001638">
    <property type="entry name" value="Solute-binding_3/MltF_N"/>
</dbReference>
<dbReference type="RefSeq" id="WP_126024609.1">
    <property type="nucleotide sequence ID" value="NZ_RXFT01000013.1"/>
</dbReference>
<dbReference type="SMART" id="SM00062">
    <property type="entry name" value="PBPb"/>
    <property type="match status" value="1"/>
</dbReference>
<name>A0A433MRK9_9BURK</name>
<sequence>MSNNARHLTGMHNALRRLALPTLLALAGLCTGIGALAAGERPVVQGTLSAPATAVPAAAATPVVAAPAAPAAPAATFAVEPAAPATPPVLVNGLVRVPDGRLLAPDIARIVTRGELVVAMLKVDTPPFFFFDDSGQWTGLEVGLAQSLAKELGVKLRFNREAGTFNAVVDLLANGQADLAISKLSRTLARSQTIAFSDSYLTLNHSLILNRVKFAQLSRGRPLPEVIRNFDGSIGVIAKSSFADYARTNFPHAKVQEYATWNDVLVAVNKGEIVSAYRDEFEVKRVLKADPTVSLVLRTVTLKDLEDTLGIGVAVTDTTLLAYVNQFLAQRAEKLDIQKVLQALDR</sequence>
<dbReference type="Proteomes" id="UP000281118">
    <property type="component" value="Unassembled WGS sequence"/>
</dbReference>
<dbReference type="Gene3D" id="3.40.190.10">
    <property type="entry name" value="Periplasmic binding protein-like II"/>
    <property type="match status" value="2"/>
</dbReference>
<gene>
    <name evidence="3" type="ORF">EJP67_25865</name>
</gene>
<comment type="caution">
    <text evidence="3">The sequence shown here is derived from an EMBL/GenBank/DDBJ whole genome shotgun (WGS) entry which is preliminary data.</text>
</comment>